<dbReference type="Gene3D" id="3.40.50.2000">
    <property type="entry name" value="Glycogen Phosphorylase B"/>
    <property type="match status" value="1"/>
</dbReference>
<evidence type="ECO:0000313" key="2">
    <source>
        <dbReference type="EMBL" id="SFF48904.1"/>
    </source>
</evidence>
<name>A0A1I2J318_9SPHI</name>
<reference evidence="2 3" key="1">
    <citation type="submission" date="2016-10" db="EMBL/GenBank/DDBJ databases">
        <authorList>
            <person name="de Groot N.N."/>
        </authorList>
    </citation>
    <scope>NUCLEOTIDE SEQUENCE [LARGE SCALE GENOMIC DNA]</scope>
    <source>
        <strain evidence="2 3">ATCC 51969</strain>
    </source>
</reference>
<evidence type="ECO:0000256" key="1">
    <source>
        <dbReference type="ARBA" id="ARBA00022679"/>
    </source>
</evidence>
<dbReference type="Pfam" id="PF13692">
    <property type="entry name" value="Glyco_trans_1_4"/>
    <property type="match status" value="1"/>
</dbReference>
<dbReference type="PANTHER" id="PTHR46401:SF2">
    <property type="entry name" value="GLYCOSYLTRANSFERASE WBBK-RELATED"/>
    <property type="match status" value="1"/>
</dbReference>
<dbReference type="GO" id="GO:0009103">
    <property type="term" value="P:lipopolysaccharide biosynthetic process"/>
    <property type="evidence" value="ECO:0007669"/>
    <property type="project" value="TreeGrafter"/>
</dbReference>
<dbReference type="GO" id="GO:0016757">
    <property type="term" value="F:glycosyltransferase activity"/>
    <property type="evidence" value="ECO:0007669"/>
    <property type="project" value="TreeGrafter"/>
</dbReference>
<dbReference type="RefSeq" id="WP_081857544.1">
    <property type="nucleotide sequence ID" value="NZ_FONS01000022.1"/>
</dbReference>
<proteinExistence type="predicted"/>
<evidence type="ECO:0000313" key="3">
    <source>
        <dbReference type="Proteomes" id="UP000183129"/>
    </source>
</evidence>
<keyword evidence="1 2" id="KW-0808">Transferase</keyword>
<dbReference type="SUPFAM" id="SSF53756">
    <property type="entry name" value="UDP-Glycosyltransferase/glycogen phosphorylase"/>
    <property type="match status" value="1"/>
</dbReference>
<sequence length="363" mass="41469">MKKVLLFTDVDFWERCSGHRVRIGALIQYLSAHFCLTVVATGPAHDSVESLVRNKYGIELVILEHARHLDSNDYGAKLKSLLESRHFDVLIVEYIHSSYCLNFLPYDCHVILDTHDIISERTAQFKKFNYGGSLYEMQENDEADIFNIYDHVMMINQPDFDKACLMVDRQKVLLCPHPSEIYCHELRPEVRKIAFIASCYLPNVDSINHFVAHCWDKISAKYDVELDIYGTVCTELNCSDKKGINLKGFESDLNKIYEEADIIINPVRFGAGLKIKNLEALAHGKPLVTTRHGARGMETGANGVYSIADDDDAFIAALSELIQNRYLRETRQQHAHGFITKNFSSSECFRPLYDAITEFDITQ</sequence>
<dbReference type="AlphaFoldDB" id="A0A1I2J318"/>
<gene>
    <name evidence="2" type="ORF">SAMN03003324_04169</name>
</gene>
<dbReference type="EMBL" id="FONS01000022">
    <property type="protein sequence ID" value="SFF48904.1"/>
    <property type="molecule type" value="Genomic_DNA"/>
</dbReference>
<dbReference type="Proteomes" id="UP000183129">
    <property type="component" value="Unassembled WGS sequence"/>
</dbReference>
<organism evidence="2 3">
    <name type="scientific">Pedobacter antarcticus</name>
    <dbReference type="NCBI Taxonomy" id="34086"/>
    <lineage>
        <taxon>Bacteria</taxon>
        <taxon>Pseudomonadati</taxon>
        <taxon>Bacteroidota</taxon>
        <taxon>Sphingobacteriia</taxon>
        <taxon>Sphingobacteriales</taxon>
        <taxon>Sphingobacteriaceae</taxon>
        <taxon>Pedobacter</taxon>
    </lineage>
</organism>
<dbReference type="PANTHER" id="PTHR46401">
    <property type="entry name" value="GLYCOSYLTRANSFERASE WBBK-RELATED"/>
    <property type="match status" value="1"/>
</dbReference>
<accession>A0A1I2J318</accession>
<dbReference type="STRING" id="34086.SAMN04488084_1204"/>
<protein>
    <submittedName>
        <fullName evidence="2">Glycosyltransferase involved in cell wall bisynthesis</fullName>
    </submittedName>
</protein>